<protein>
    <recommendedName>
        <fullName evidence="1">Antitoxin ParD</fullName>
    </recommendedName>
</protein>
<accession>F0BJF0</accession>
<evidence type="ECO:0000256" key="1">
    <source>
        <dbReference type="ARBA" id="ARBA00017940"/>
    </source>
</evidence>
<evidence type="ECO:0000313" key="3">
    <source>
        <dbReference type="EMBL" id="EGD07374.1"/>
    </source>
</evidence>
<proteinExistence type="predicted"/>
<gene>
    <name evidence="3" type="ORF">XVE_4410</name>
</gene>
<reference evidence="3 4" key="1">
    <citation type="journal article" date="2011" name="BMC Genomics">
        <title>Comparative genomics reveals diversity among xanthomonads infecting tomato and pepper.</title>
        <authorList>
            <person name="Potnis N."/>
            <person name="Krasileva K."/>
            <person name="Chow V."/>
            <person name="Almeida N.F."/>
            <person name="Patil P.B."/>
            <person name="Ryan R.P."/>
            <person name="Sharlach M."/>
            <person name="Behlau F."/>
            <person name="Dow J.M."/>
            <person name="Momol M.T."/>
            <person name="White F.F."/>
            <person name="Preston J.F."/>
            <person name="Vinatzer B.A."/>
            <person name="Koebnik R."/>
            <person name="Setubal J.C."/>
            <person name="Norman D.J."/>
            <person name="Staskawicz B.J."/>
            <person name="Jones J.B."/>
        </authorList>
    </citation>
    <scope>NUCLEOTIDE SEQUENCE [LARGE SCALE GENOMIC DNA]</scope>
    <source>
        <strain evidence="3 4">ATCC 35937</strain>
    </source>
</reference>
<dbReference type="SUPFAM" id="SSF47598">
    <property type="entry name" value="Ribbon-helix-helix"/>
    <property type="match status" value="1"/>
</dbReference>
<dbReference type="Pfam" id="PF09386">
    <property type="entry name" value="ParD"/>
    <property type="match status" value="1"/>
</dbReference>
<dbReference type="EMBL" id="AEQV01000217">
    <property type="protein sequence ID" value="EGD07374.1"/>
    <property type="molecule type" value="Genomic_DNA"/>
</dbReference>
<keyword evidence="2" id="KW-1277">Toxin-antitoxin system</keyword>
<sequence>MQISERVMSRLTIDLSDQQHQSLKALAALQGKTIKQYALERLFPGDVNADQAWHELISLLGGRVEEGLAGKVSSKSISTILDEELAERRRG</sequence>
<comment type="caution">
    <text evidence="3">The sequence shown here is derived from an EMBL/GenBank/DDBJ whole genome shotgun (WGS) entry which is preliminary data.</text>
</comment>
<dbReference type="InterPro" id="IPR010985">
    <property type="entry name" value="Ribbon_hlx_hlx"/>
</dbReference>
<dbReference type="Gene3D" id="6.10.180.10">
    <property type="entry name" value="Antitoxin ParD"/>
    <property type="match status" value="1"/>
</dbReference>
<name>F0BJF0_9XANT</name>
<evidence type="ECO:0000256" key="2">
    <source>
        <dbReference type="ARBA" id="ARBA00022649"/>
    </source>
</evidence>
<dbReference type="eggNOG" id="ENOG5032SKZ">
    <property type="taxonomic scope" value="Bacteria"/>
</dbReference>
<dbReference type="InterPro" id="IPR038296">
    <property type="entry name" value="ParD_sf"/>
</dbReference>
<evidence type="ECO:0000313" key="4">
    <source>
        <dbReference type="Proteomes" id="UP000003299"/>
    </source>
</evidence>
<organism evidence="3 4">
    <name type="scientific">Xanthomonas vesicatoria ATCC 35937</name>
    <dbReference type="NCBI Taxonomy" id="925775"/>
    <lineage>
        <taxon>Bacteria</taxon>
        <taxon>Pseudomonadati</taxon>
        <taxon>Pseudomonadota</taxon>
        <taxon>Gammaproteobacteria</taxon>
        <taxon>Lysobacterales</taxon>
        <taxon>Lysobacteraceae</taxon>
        <taxon>Xanthomonas</taxon>
    </lineage>
</organism>
<dbReference type="AlphaFoldDB" id="F0BJF0"/>
<dbReference type="GO" id="GO:0006355">
    <property type="term" value="P:regulation of DNA-templated transcription"/>
    <property type="evidence" value="ECO:0007669"/>
    <property type="project" value="InterPro"/>
</dbReference>
<dbReference type="InterPro" id="IPR022789">
    <property type="entry name" value="ParD"/>
</dbReference>
<dbReference type="Proteomes" id="UP000003299">
    <property type="component" value="Unassembled WGS sequence"/>
</dbReference>